<accession>A0A316AHE5</accession>
<feature type="domain" description="DUF559" evidence="1">
    <location>
        <begin position="85"/>
        <end position="165"/>
    </location>
</feature>
<dbReference type="EMBL" id="QGDQ01000001">
    <property type="protein sequence ID" value="PWJ56344.1"/>
    <property type="molecule type" value="Genomic_DNA"/>
</dbReference>
<gene>
    <name evidence="2" type="ORF">BXY45_101320</name>
</gene>
<comment type="caution">
    <text evidence="2">The sequence shown here is derived from an EMBL/GenBank/DDBJ whole genome shotgun (WGS) entry which is preliminary data.</text>
</comment>
<dbReference type="InterPro" id="IPR007569">
    <property type="entry name" value="DUF559"/>
</dbReference>
<dbReference type="Proteomes" id="UP000245469">
    <property type="component" value="Unassembled WGS sequence"/>
</dbReference>
<protein>
    <submittedName>
        <fullName evidence="2">Uncharacterized protein DUF559</fullName>
    </submittedName>
</protein>
<evidence type="ECO:0000313" key="2">
    <source>
        <dbReference type="EMBL" id="PWJ56344.1"/>
    </source>
</evidence>
<sequence>MVSAPRAVVESWSLLTGSDQRAPALVGVRKRLLTAADLDDELTARRQVAGAAELRQLVGKIRAGCRSELELWGYDHVFTGPEFMHLRRQVEVVAAGQLSVLDGYDEAAALAVELDGRAYHDSPWQRERDIARDARVAGLGVQTLRFSHRRLTTEPEACRREVLEVAAVRRAQLAGADLPVVVELAGRRGGAPRLWLQPGRSAG</sequence>
<evidence type="ECO:0000313" key="3">
    <source>
        <dbReference type="Proteomes" id="UP000245469"/>
    </source>
</evidence>
<dbReference type="OrthoDB" id="5243722at2"/>
<proteinExistence type="predicted"/>
<organism evidence="2 3">
    <name type="scientific">Quadrisphaera granulorum</name>
    <dbReference type="NCBI Taxonomy" id="317664"/>
    <lineage>
        <taxon>Bacteria</taxon>
        <taxon>Bacillati</taxon>
        <taxon>Actinomycetota</taxon>
        <taxon>Actinomycetes</taxon>
        <taxon>Kineosporiales</taxon>
        <taxon>Kineosporiaceae</taxon>
        <taxon>Quadrisphaera</taxon>
    </lineage>
</organism>
<reference evidence="2 3" key="1">
    <citation type="submission" date="2018-03" db="EMBL/GenBank/DDBJ databases">
        <title>Genomic Encyclopedia of Archaeal and Bacterial Type Strains, Phase II (KMG-II): from individual species to whole genera.</title>
        <authorList>
            <person name="Goeker M."/>
        </authorList>
    </citation>
    <scope>NUCLEOTIDE SEQUENCE [LARGE SCALE GENOMIC DNA]</scope>
    <source>
        <strain evidence="2 3">DSM 44889</strain>
    </source>
</reference>
<dbReference type="Gene3D" id="3.40.960.10">
    <property type="entry name" value="VSR Endonuclease"/>
    <property type="match status" value="1"/>
</dbReference>
<evidence type="ECO:0000259" key="1">
    <source>
        <dbReference type="Pfam" id="PF04480"/>
    </source>
</evidence>
<dbReference type="AlphaFoldDB" id="A0A316AHE5"/>
<dbReference type="RefSeq" id="WP_109772513.1">
    <property type="nucleotide sequence ID" value="NZ_QGDQ01000001.1"/>
</dbReference>
<keyword evidence="3" id="KW-1185">Reference proteome</keyword>
<dbReference type="Pfam" id="PF04480">
    <property type="entry name" value="DUF559"/>
    <property type="match status" value="1"/>
</dbReference>
<name>A0A316AHE5_9ACTN</name>